<name>A0A090GVI6_MESPL</name>
<evidence type="ECO:0000313" key="2">
    <source>
        <dbReference type="Proteomes" id="UP000046122"/>
    </source>
</evidence>
<dbReference type="EMBL" id="CCNE01000026">
    <property type="protein sequence ID" value="CDX60129.1"/>
    <property type="molecule type" value="Genomic_DNA"/>
</dbReference>
<dbReference type="Proteomes" id="UP000046122">
    <property type="component" value="Unassembled WGS sequence"/>
</dbReference>
<sequence>MPNGIMPADKVVIRRRVHNWVISGSLRIVALRRVPRRGGVSAPMDKKCKTSMVNSRLRQQANAVPRRILCPLWR</sequence>
<organism evidence="1 2">
    <name type="scientific">Mesorhizobium plurifarium</name>
    <dbReference type="NCBI Taxonomy" id="69974"/>
    <lineage>
        <taxon>Bacteria</taxon>
        <taxon>Pseudomonadati</taxon>
        <taxon>Pseudomonadota</taxon>
        <taxon>Alphaproteobacteria</taxon>
        <taxon>Hyphomicrobiales</taxon>
        <taxon>Phyllobacteriaceae</taxon>
        <taxon>Mesorhizobium</taxon>
    </lineage>
</organism>
<proteinExistence type="predicted"/>
<accession>A0A090GVI6</accession>
<gene>
    <name evidence="1" type="ORF">MPL3365_320049</name>
</gene>
<dbReference type="AlphaFoldDB" id="A0A090GVI6"/>
<protein>
    <submittedName>
        <fullName evidence="1">Uncharacterized protein</fullName>
    </submittedName>
</protein>
<evidence type="ECO:0000313" key="1">
    <source>
        <dbReference type="EMBL" id="CDX60129.1"/>
    </source>
</evidence>
<reference evidence="1 2" key="1">
    <citation type="submission" date="2014-08" db="EMBL/GenBank/DDBJ databases">
        <authorList>
            <person name="Moulin Lionel"/>
        </authorList>
    </citation>
    <scope>NUCLEOTIDE SEQUENCE [LARGE SCALE GENOMIC DNA]</scope>
</reference>